<keyword evidence="3" id="KW-1185">Reference proteome</keyword>
<dbReference type="EMBL" id="JAPEUX010000001">
    <property type="protein sequence ID" value="KAJ4361018.1"/>
    <property type="molecule type" value="Genomic_DNA"/>
</dbReference>
<evidence type="ECO:0000313" key="2">
    <source>
        <dbReference type="EMBL" id="KAJ4361018.1"/>
    </source>
</evidence>
<gene>
    <name evidence="2" type="ORF">N0V89_001587</name>
</gene>
<dbReference type="GeneID" id="80905117"/>
<dbReference type="RefSeq" id="XP_056077220.1">
    <property type="nucleotide sequence ID" value="XM_056210398.1"/>
</dbReference>
<evidence type="ECO:0000256" key="1">
    <source>
        <dbReference type="SAM" id="MobiDB-lite"/>
    </source>
</evidence>
<dbReference type="OrthoDB" id="3762345at2759"/>
<feature type="compositionally biased region" description="Polar residues" evidence="1">
    <location>
        <begin position="30"/>
        <end position="45"/>
    </location>
</feature>
<comment type="caution">
    <text evidence="2">The sequence shown here is derived from an EMBL/GenBank/DDBJ whole genome shotgun (WGS) entry which is preliminary data.</text>
</comment>
<organism evidence="2 3">
    <name type="scientific">Didymosphaeria variabile</name>
    <dbReference type="NCBI Taxonomy" id="1932322"/>
    <lineage>
        <taxon>Eukaryota</taxon>
        <taxon>Fungi</taxon>
        <taxon>Dikarya</taxon>
        <taxon>Ascomycota</taxon>
        <taxon>Pezizomycotina</taxon>
        <taxon>Dothideomycetes</taxon>
        <taxon>Pleosporomycetidae</taxon>
        <taxon>Pleosporales</taxon>
        <taxon>Massarineae</taxon>
        <taxon>Didymosphaeriaceae</taxon>
        <taxon>Didymosphaeria</taxon>
    </lineage>
</organism>
<dbReference type="AlphaFoldDB" id="A0A9W8XWU8"/>
<protein>
    <submittedName>
        <fullName evidence="2">Uncharacterized protein</fullName>
    </submittedName>
</protein>
<sequence length="165" mass="18511">MGTASSKQQVPTLAAKLSAKAKKKYKKIQGRSNALEPTSEAQSRPETCHWNKLSTELKLLIFEYSGLILEDPVRHPNATGASAKYQLRQLSFGLVNKEFRQLSQDVWYKKNTFVVAPVWVTDWIDAGPVGRTVLSYPNPSHGHLVRNLQVEFTVGWGRAVEDFAL</sequence>
<proteinExistence type="predicted"/>
<dbReference type="Proteomes" id="UP001140513">
    <property type="component" value="Unassembled WGS sequence"/>
</dbReference>
<evidence type="ECO:0000313" key="3">
    <source>
        <dbReference type="Proteomes" id="UP001140513"/>
    </source>
</evidence>
<accession>A0A9W8XWU8</accession>
<reference evidence="2" key="1">
    <citation type="submission" date="2022-10" db="EMBL/GenBank/DDBJ databases">
        <title>Tapping the CABI collections for fungal endophytes: first genome assemblies for Collariella, Neodidymelliopsis, Ascochyta clinopodiicola, Didymella pomorum, Didymosphaeria variabile, Neocosmospora piperis and Neocucurbitaria cava.</title>
        <authorList>
            <person name="Hill R."/>
        </authorList>
    </citation>
    <scope>NUCLEOTIDE SEQUENCE</scope>
    <source>
        <strain evidence="2">IMI 356815</strain>
    </source>
</reference>
<feature type="region of interest" description="Disordered" evidence="1">
    <location>
        <begin position="24"/>
        <end position="46"/>
    </location>
</feature>
<name>A0A9W8XWU8_9PLEO</name>